<reference evidence="2 3" key="1">
    <citation type="submission" date="2018-11" db="EMBL/GenBank/DDBJ databases">
        <title>Genome sequence of Saitozyma podzolica DSM 27192.</title>
        <authorList>
            <person name="Aliyu H."/>
            <person name="Gorte O."/>
            <person name="Ochsenreither K."/>
        </authorList>
    </citation>
    <scope>NUCLEOTIDE SEQUENCE [LARGE SCALE GENOMIC DNA]</scope>
    <source>
        <strain evidence="2 3">DSM 27192</strain>
    </source>
</reference>
<organism evidence="2 3">
    <name type="scientific">Saitozyma podzolica</name>
    <dbReference type="NCBI Taxonomy" id="1890683"/>
    <lineage>
        <taxon>Eukaryota</taxon>
        <taxon>Fungi</taxon>
        <taxon>Dikarya</taxon>
        <taxon>Basidiomycota</taxon>
        <taxon>Agaricomycotina</taxon>
        <taxon>Tremellomycetes</taxon>
        <taxon>Tremellales</taxon>
        <taxon>Trimorphomycetaceae</taxon>
        <taxon>Saitozyma</taxon>
    </lineage>
</organism>
<feature type="chain" id="PRO_5019515654" evidence="1">
    <location>
        <begin position="18"/>
        <end position="577"/>
    </location>
</feature>
<dbReference type="InterPro" id="IPR017853">
    <property type="entry name" value="GH"/>
</dbReference>
<evidence type="ECO:0000313" key="3">
    <source>
        <dbReference type="Proteomes" id="UP000279259"/>
    </source>
</evidence>
<dbReference type="OrthoDB" id="2338662at2759"/>
<dbReference type="Proteomes" id="UP000279259">
    <property type="component" value="Unassembled WGS sequence"/>
</dbReference>
<dbReference type="SUPFAM" id="SSF51445">
    <property type="entry name" value="(Trans)glycosidases"/>
    <property type="match status" value="1"/>
</dbReference>
<keyword evidence="3" id="KW-1185">Reference proteome</keyword>
<dbReference type="AlphaFoldDB" id="A0A427YL90"/>
<comment type="caution">
    <text evidence="2">The sequence shown here is derived from an EMBL/GenBank/DDBJ whole genome shotgun (WGS) entry which is preliminary data.</text>
</comment>
<dbReference type="EMBL" id="RSCD01000007">
    <property type="protein sequence ID" value="RSH91840.1"/>
    <property type="molecule type" value="Genomic_DNA"/>
</dbReference>
<accession>A0A427YL90</accession>
<name>A0A427YL90_9TREE</name>
<feature type="signal peptide" evidence="1">
    <location>
        <begin position="1"/>
        <end position="17"/>
    </location>
</feature>
<dbReference type="Gene3D" id="3.20.20.80">
    <property type="entry name" value="Glycosidases"/>
    <property type="match status" value="1"/>
</dbReference>
<gene>
    <name evidence="2" type="ORF">EHS25_009210</name>
</gene>
<sequence length="577" mass="64065">MYYSLLLTAAFSTVARAATFGQWCGKYYQVGAPMPASRPEGSLFPYPSYSDTPLLDFQCVTASSLYLEGDDANDPPMILIDTNITHDVGQPWYGDKSGNLTVEVWVDDWQPITTGSIQVGSLGSLLPFSTANLTASTQAYNLTCKASINGREFWTNSTLRYLPPNPHGGNTVKIDRKSGSLVVRNETGGSDARERIIPFGFYDNYQGSSGTQMYNDTLNRLYAAKQYGFNFIHPVAPNSNSTPWPDWEGFLHYLDVAEQLGIWIMYDMRYTWTNTSSVTEQVTALRNRSNILLWYTGDEPDGAMDPLISTGIAYDVINTLDGYRPVSLVLNCENYYFIQYGLDGSDLLLVDPYPIALNGAWSKRYNTPVNVNFGDSGCDNCNGTFYDITETMDSSIDRARTQGKYRTTPVWMVPQAFDDGQQEFWYRVPTGDEEAVQTVIAYNHGAMGHCAWNSEYSTPDILSNASFIAGQLYAQSRFIIDAHDSRQTVYSNLSYPGINGIDLASWTMYHPENNTHETLVMGSNFNYIASGTFTTFSLANVTGTVKEVLFGNVTQAEDGSALFSLPRTSVAGVILQH</sequence>
<evidence type="ECO:0000256" key="1">
    <source>
        <dbReference type="SAM" id="SignalP"/>
    </source>
</evidence>
<keyword evidence="1" id="KW-0732">Signal</keyword>
<protein>
    <submittedName>
        <fullName evidence="2">Uncharacterized protein</fullName>
    </submittedName>
</protein>
<evidence type="ECO:0000313" key="2">
    <source>
        <dbReference type="EMBL" id="RSH91840.1"/>
    </source>
</evidence>
<proteinExistence type="predicted"/>
<dbReference type="STRING" id="1890683.A0A427YL90"/>